<accession>A0A812IDV6</accession>
<dbReference type="EMBL" id="CAJNDS010000221">
    <property type="protein sequence ID" value="CAE7029792.1"/>
    <property type="molecule type" value="Genomic_DNA"/>
</dbReference>
<dbReference type="AlphaFoldDB" id="A0A812IDV6"/>
<sequence length="179" mass="19603">MWPLLTCGCGGPAAEVPMYCCTEPEKRDDLQLELDPQGERFLEVRGRPATALRAHTFQVDVVYEGRKLGVQLDSCDLHRGLMVKAVLEDGLLADWNRAHPDMPVIPYDKIFEVNGEAGSAEVLEGRIAASGRDLCLTVRRPQVREMLLQRTGSLGVTLLYKLLGPNYAAAEGAPSSVPD</sequence>
<proteinExistence type="predicted"/>
<organism evidence="1 2">
    <name type="scientific">Symbiodinium natans</name>
    <dbReference type="NCBI Taxonomy" id="878477"/>
    <lineage>
        <taxon>Eukaryota</taxon>
        <taxon>Sar</taxon>
        <taxon>Alveolata</taxon>
        <taxon>Dinophyceae</taxon>
        <taxon>Suessiales</taxon>
        <taxon>Symbiodiniaceae</taxon>
        <taxon>Symbiodinium</taxon>
    </lineage>
</organism>
<dbReference type="OrthoDB" id="417481at2759"/>
<evidence type="ECO:0000313" key="1">
    <source>
        <dbReference type="EMBL" id="CAE7029792.1"/>
    </source>
</evidence>
<reference evidence="1" key="1">
    <citation type="submission" date="2021-02" db="EMBL/GenBank/DDBJ databases">
        <authorList>
            <person name="Dougan E. K."/>
            <person name="Rhodes N."/>
            <person name="Thang M."/>
            <person name="Chan C."/>
        </authorList>
    </citation>
    <scope>NUCLEOTIDE SEQUENCE</scope>
</reference>
<comment type="caution">
    <text evidence="1">The sequence shown here is derived from an EMBL/GenBank/DDBJ whole genome shotgun (WGS) entry which is preliminary data.</text>
</comment>
<dbReference type="Proteomes" id="UP000604046">
    <property type="component" value="Unassembled WGS sequence"/>
</dbReference>
<evidence type="ECO:0000313" key="2">
    <source>
        <dbReference type="Proteomes" id="UP000604046"/>
    </source>
</evidence>
<protein>
    <submittedName>
        <fullName evidence="1">ML5 protein</fullName>
    </submittedName>
</protein>
<name>A0A812IDV6_9DINO</name>
<gene>
    <name evidence="1" type="primary">ML5</name>
    <name evidence="1" type="ORF">SNAT2548_LOCUS3589</name>
</gene>
<keyword evidence="2" id="KW-1185">Reference proteome</keyword>